<evidence type="ECO:0000313" key="1">
    <source>
        <dbReference type="EMBL" id="SIO47278.1"/>
    </source>
</evidence>
<dbReference type="SUPFAM" id="SSF53474">
    <property type="entry name" value="alpha/beta-Hydrolases"/>
    <property type="match status" value="1"/>
</dbReference>
<dbReference type="AlphaFoldDB" id="A0A1N6JSF2"/>
<protein>
    <recommendedName>
        <fullName evidence="3">Alpha/beta hydrolase family protein</fullName>
    </recommendedName>
</protein>
<dbReference type="PANTHER" id="PTHR35560:SF3">
    <property type="entry name" value="PEPTIDASE S9 PROLYL OLIGOPEPTIDASE CATALYTIC DOMAIN-CONTAINING PROTEIN"/>
    <property type="match status" value="1"/>
</dbReference>
<proteinExistence type="predicted"/>
<gene>
    <name evidence="1" type="ORF">SAMN05444168_4926</name>
</gene>
<name>A0A1N6JSF2_9BURK</name>
<dbReference type="PANTHER" id="PTHR35560">
    <property type="entry name" value="BLL0132 PROTEIN"/>
    <property type="match status" value="1"/>
</dbReference>
<organism evidence="1 2">
    <name type="scientific">Paraburkholderia phenazinium</name>
    <dbReference type="NCBI Taxonomy" id="60549"/>
    <lineage>
        <taxon>Bacteria</taxon>
        <taxon>Pseudomonadati</taxon>
        <taxon>Pseudomonadota</taxon>
        <taxon>Betaproteobacteria</taxon>
        <taxon>Burkholderiales</taxon>
        <taxon>Burkholderiaceae</taxon>
        <taxon>Paraburkholderia</taxon>
    </lineage>
</organism>
<dbReference type="EMBL" id="FSRM01000002">
    <property type="protein sequence ID" value="SIO47278.1"/>
    <property type="molecule type" value="Genomic_DNA"/>
</dbReference>
<dbReference type="Proteomes" id="UP000184693">
    <property type="component" value="Unassembled WGS sequence"/>
</dbReference>
<dbReference type="RefSeq" id="WP_074266972.1">
    <property type="nucleotide sequence ID" value="NZ_FSRM01000002.1"/>
</dbReference>
<dbReference type="InterPro" id="IPR029058">
    <property type="entry name" value="AB_hydrolase_fold"/>
</dbReference>
<evidence type="ECO:0000313" key="2">
    <source>
        <dbReference type="Proteomes" id="UP000184693"/>
    </source>
</evidence>
<sequence>MTSPGPGERVRPRNEYPVREVAGARLRVTTARGSGTMPVYRSADEASDARVSRVVIVLHGRLRDADAYLLSAQRALAAADVDASDTLLIVPQFLASADIVAHGLDPETLHWDWTGWMGGDDAAGPAPISSFDVLDSLVEEVADRSRFASLREVVIAGHSGGAQVAHRYAVVGRAAALLEEQGVHCRYVIANPSSYVYFDKLRPDGDGGFSPADESACAGVDTWKYGIYQPPRYASGDASFDVLEQRYARSDVIYLLGESDCDPQHQALDRSCAANAQGPHRLARGLAYFDYLCRRHPQLAHRCWQVPGVGHNGQGMFNSAEGLLALFDAKARADGMGERQGPSTEDGAAE</sequence>
<accession>A0A1N6JSF2</accession>
<dbReference type="Gene3D" id="3.40.50.1820">
    <property type="entry name" value="alpha/beta hydrolase"/>
    <property type="match status" value="1"/>
</dbReference>
<reference evidence="1 2" key="1">
    <citation type="submission" date="2016-11" db="EMBL/GenBank/DDBJ databases">
        <authorList>
            <person name="Jaros S."/>
            <person name="Januszkiewicz K."/>
            <person name="Wedrychowicz H."/>
        </authorList>
    </citation>
    <scope>NUCLEOTIDE SEQUENCE [LARGE SCALE GENOMIC DNA]</scope>
    <source>
        <strain evidence="1 2">GAS86</strain>
    </source>
</reference>
<evidence type="ECO:0008006" key="3">
    <source>
        <dbReference type="Google" id="ProtNLM"/>
    </source>
</evidence>